<proteinExistence type="inferred from homology"/>
<evidence type="ECO:0000259" key="10">
    <source>
        <dbReference type="Pfam" id="PF08501"/>
    </source>
</evidence>
<dbReference type="OrthoDB" id="9792692at2"/>
<feature type="binding site" evidence="8">
    <location>
        <position position="245"/>
    </location>
    <ligand>
        <name>NADP(+)</name>
        <dbReference type="ChEBI" id="CHEBI:58349"/>
    </ligand>
</feature>
<evidence type="ECO:0000256" key="4">
    <source>
        <dbReference type="ARBA" id="ARBA00022857"/>
    </source>
</evidence>
<dbReference type="EC" id="1.1.1.25" evidence="2 8"/>
<feature type="binding site" evidence="8">
    <location>
        <begin position="158"/>
        <end position="163"/>
    </location>
    <ligand>
        <name>NADP(+)</name>
        <dbReference type="ChEBI" id="CHEBI:58349"/>
    </ligand>
</feature>
<dbReference type="GO" id="GO:0050661">
    <property type="term" value="F:NADP binding"/>
    <property type="evidence" value="ECO:0007669"/>
    <property type="project" value="InterPro"/>
</dbReference>
<keyword evidence="13" id="KW-1185">Reference proteome</keyword>
<reference evidence="13" key="1">
    <citation type="submission" date="2018-05" db="EMBL/GenBank/DDBJ databases">
        <title>Genome sequencing of Phenylobacterium sp. HYN0004.</title>
        <authorList>
            <person name="Yi H."/>
            <person name="Baek C."/>
        </authorList>
    </citation>
    <scope>NUCLEOTIDE SEQUENCE [LARGE SCALE GENOMIC DNA]</scope>
    <source>
        <strain evidence="13">HYN0004</strain>
    </source>
</reference>
<dbReference type="InterPro" id="IPR022893">
    <property type="entry name" value="Shikimate_DH_fam"/>
</dbReference>
<dbReference type="PANTHER" id="PTHR21089:SF1">
    <property type="entry name" value="BIFUNCTIONAL 3-DEHYDROQUINATE DEHYDRATASE_SHIKIMATE DEHYDROGENASE, CHLOROPLASTIC"/>
    <property type="match status" value="1"/>
</dbReference>
<comment type="function">
    <text evidence="8">Involved in the biosynthesis of the chorismate, which leads to the biosynthesis of aromatic amino acids. Catalyzes the reversible NADPH linked reduction of 3-dehydroshikimate (DHSA) to yield shikimate (SA).</text>
</comment>
<dbReference type="InterPro" id="IPR041121">
    <property type="entry name" value="SDH_C"/>
</dbReference>
<protein>
    <recommendedName>
        <fullName evidence="2 8">Shikimate dehydrogenase (NADP(+))</fullName>
        <shortName evidence="8">SDH</shortName>
        <ecNumber evidence="2 8">1.1.1.25</ecNumber>
    </recommendedName>
</protein>
<evidence type="ECO:0000313" key="12">
    <source>
        <dbReference type="EMBL" id="AWM78574.1"/>
    </source>
</evidence>
<dbReference type="UniPathway" id="UPA00053">
    <property type="reaction ID" value="UER00087"/>
</dbReference>
<dbReference type="Gene3D" id="3.40.50.720">
    <property type="entry name" value="NAD(P)-binding Rossmann-like Domain"/>
    <property type="match status" value="1"/>
</dbReference>
<feature type="domain" description="Shikimate dehydrogenase substrate binding N-terminal" evidence="10">
    <location>
        <begin position="12"/>
        <end position="94"/>
    </location>
</feature>
<dbReference type="RefSeq" id="WP_110451140.1">
    <property type="nucleotide sequence ID" value="NZ_CP029479.1"/>
</dbReference>
<evidence type="ECO:0000256" key="8">
    <source>
        <dbReference type="HAMAP-Rule" id="MF_00222"/>
    </source>
</evidence>
<organism evidence="12 13">
    <name type="scientific">Phenylobacterium parvum</name>
    <dbReference type="NCBI Taxonomy" id="2201350"/>
    <lineage>
        <taxon>Bacteria</taxon>
        <taxon>Pseudomonadati</taxon>
        <taxon>Pseudomonadota</taxon>
        <taxon>Alphaproteobacteria</taxon>
        <taxon>Caulobacterales</taxon>
        <taxon>Caulobacteraceae</taxon>
        <taxon>Phenylobacterium</taxon>
    </lineage>
</organism>
<dbReference type="GO" id="GO:0019632">
    <property type="term" value="P:shikimate metabolic process"/>
    <property type="evidence" value="ECO:0007669"/>
    <property type="project" value="InterPro"/>
</dbReference>
<dbReference type="SUPFAM" id="SSF53223">
    <property type="entry name" value="Aminoacid dehydrogenase-like, N-terminal domain"/>
    <property type="match status" value="1"/>
</dbReference>
<evidence type="ECO:0000313" key="13">
    <source>
        <dbReference type="Proteomes" id="UP000247763"/>
    </source>
</evidence>
<feature type="binding site" evidence="8">
    <location>
        <position position="224"/>
    </location>
    <ligand>
        <name>shikimate</name>
        <dbReference type="ChEBI" id="CHEBI:36208"/>
    </ligand>
</feature>
<evidence type="ECO:0000256" key="2">
    <source>
        <dbReference type="ARBA" id="ARBA00012962"/>
    </source>
</evidence>
<comment type="pathway">
    <text evidence="1 8">Metabolic intermediate biosynthesis; chorismate biosynthesis; chorismate from D-erythrose 4-phosphate and phosphoenolpyruvate: step 4/7.</text>
</comment>
<evidence type="ECO:0000256" key="6">
    <source>
        <dbReference type="ARBA" id="ARBA00023141"/>
    </source>
</evidence>
<dbReference type="InterPro" id="IPR046346">
    <property type="entry name" value="Aminoacid_DH-like_N_sf"/>
</dbReference>
<evidence type="ECO:0000256" key="1">
    <source>
        <dbReference type="ARBA" id="ARBA00004871"/>
    </source>
</evidence>
<evidence type="ECO:0000256" key="7">
    <source>
        <dbReference type="ARBA" id="ARBA00049442"/>
    </source>
</evidence>
<sequence>MNLTSTTRLAGVVGHPVSHSLSPVLHNTWLEAAGLDGAYLAFGLAADRFRAFVDGFRGGSLAGVNVTLPFKTEALAVADRVSARAHAAGAANVLIFEVDGSVSADNTDGEGLLYAFARQATGFQPDAGPLVLFGAGGAARGAVAAFLAAGCPEVRILNRTRARAEDLAEQFGDRVRALDPADPSVLSGAAALVNASSAGLGPDAPPPPSFDRAPASAVVMDMTYRPLRTPFLEAAAARGLRTVDGLDMLIGQAIPAFEAFFGQPPPDAAEVRGRVLRLLGEAS</sequence>
<feature type="binding site" evidence="8">
    <location>
        <begin position="20"/>
        <end position="22"/>
    </location>
    <ligand>
        <name>shikimate</name>
        <dbReference type="ChEBI" id="CHEBI:36208"/>
    </ligand>
</feature>
<feature type="binding site" evidence="8">
    <location>
        <position position="252"/>
    </location>
    <ligand>
        <name>shikimate</name>
        <dbReference type="ChEBI" id="CHEBI:36208"/>
    </ligand>
</feature>
<evidence type="ECO:0000256" key="5">
    <source>
        <dbReference type="ARBA" id="ARBA00023002"/>
    </source>
</evidence>
<dbReference type="Pfam" id="PF18317">
    <property type="entry name" value="SDH_C"/>
    <property type="match status" value="1"/>
</dbReference>
<dbReference type="GO" id="GO:0008652">
    <property type="term" value="P:amino acid biosynthetic process"/>
    <property type="evidence" value="ECO:0007669"/>
    <property type="project" value="UniProtKB-KW"/>
</dbReference>
<accession>A0A2Z3I4W2</accession>
<dbReference type="SUPFAM" id="SSF51735">
    <property type="entry name" value="NAD(P)-binding Rossmann-fold domains"/>
    <property type="match status" value="1"/>
</dbReference>
<dbReference type="EMBL" id="CP029479">
    <property type="protein sequence ID" value="AWM78574.1"/>
    <property type="molecule type" value="Genomic_DNA"/>
</dbReference>
<dbReference type="NCBIfam" id="TIGR00507">
    <property type="entry name" value="aroE"/>
    <property type="match status" value="1"/>
</dbReference>
<gene>
    <name evidence="8 12" type="primary">aroE</name>
    <name evidence="12" type="ORF">HYN04_12905</name>
</gene>
<dbReference type="Gene3D" id="3.40.50.10860">
    <property type="entry name" value="Leucine Dehydrogenase, chain A, domain 1"/>
    <property type="match status" value="1"/>
</dbReference>
<dbReference type="InterPro" id="IPR013708">
    <property type="entry name" value="Shikimate_DH-bd_N"/>
</dbReference>
<dbReference type="GO" id="GO:0009073">
    <property type="term" value="P:aromatic amino acid family biosynthetic process"/>
    <property type="evidence" value="ECO:0007669"/>
    <property type="project" value="UniProtKB-KW"/>
</dbReference>
<evidence type="ECO:0000256" key="3">
    <source>
        <dbReference type="ARBA" id="ARBA00022605"/>
    </source>
</evidence>
<dbReference type="GO" id="GO:0009423">
    <property type="term" value="P:chorismate biosynthetic process"/>
    <property type="evidence" value="ECO:0007669"/>
    <property type="project" value="UniProtKB-UniRule"/>
</dbReference>
<dbReference type="InterPro" id="IPR036291">
    <property type="entry name" value="NAD(P)-bd_dom_sf"/>
</dbReference>
<feature type="binding site" evidence="8">
    <location>
        <begin position="134"/>
        <end position="138"/>
    </location>
    <ligand>
        <name>NADP(+)</name>
        <dbReference type="ChEBI" id="CHEBI:58349"/>
    </ligand>
</feature>
<feature type="binding site" evidence="8">
    <location>
        <position position="92"/>
    </location>
    <ligand>
        <name>shikimate</name>
        <dbReference type="ChEBI" id="CHEBI:36208"/>
    </ligand>
</feature>
<comment type="subunit">
    <text evidence="8">Homodimer.</text>
</comment>
<dbReference type="InterPro" id="IPR011342">
    <property type="entry name" value="Shikimate_DH"/>
</dbReference>
<feature type="domain" description="Quinate/shikimate 5-dehydrogenase/glutamyl-tRNA reductase" evidence="9">
    <location>
        <begin position="130"/>
        <end position="177"/>
    </location>
</feature>
<feature type="binding site" evidence="8">
    <location>
        <position position="222"/>
    </location>
    <ligand>
        <name>NADP(+)</name>
        <dbReference type="ChEBI" id="CHEBI:58349"/>
    </ligand>
</feature>
<dbReference type="Proteomes" id="UP000247763">
    <property type="component" value="Chromosome"/>
</dbReference>
<dbReference type="HAMAP" id="MF_00222">
    <property type="entry name" value="Shikimate_DH_AroE"/>
    <property type="match status" value="1"/>
</dbReference>
<dbReference type="InterPro" id="IPR006151">
    <property type="entry name" value="Shikm_DH/Glu-tRNA_Rdtase"/>
</dbReference>
<comment type="catalytic activity">
    <reaction evidence="7 8">
        <text>shikimate + NADP(+) = 3-dehydroshikimate + NADPH + H(+)</text>
        <dbReference type="Rhea" id="RHEA:17737"/>
        <dbReference type="ChEBI" id="CHEBI:15378"/>
        <dbReference type="ChEBI" id="CHEBI:16630"/>
        <dbReference type="ChEBI" id="CHEBI:36208"/>
        <dbReference type="ChEBI" id="CHEBI:57783"/>
        <dbReference type="ChEBI" id="CHEBI:58349"/>
        <dbReference type="EC" id="1.1.1.25"/>
    </reaction>
</comment>
<dbReference type="PANTHER" id="PTHR21089">
    <property type="entry name" value="SHIKIMATE DEHYDROGENASE"/>
    <property type="match status" value="1"/>
</dbReference>
<comment type="caution">
    <text evidence="8">Lacks conserved residue(s) required for the propagation of feature annotation.</text>
</comment>
<comment type="similarity">
    <text evidence="8">Belongs to the shikimate dehydrogenase family.</text>
</comment>
<dbReference type="GO" id="GO:0005829">
    <property type="term" value="C:cytosol"/>
    <property type="evidence" value="ECO:0007669"/>
    <property type="project" value="TreeGrafter"/>
</dbReference>
<evidence type="ECO:0000259" key="11">
    <source>
        <dbReference type="Pfam" id="PF18317"/>
    </source>
</evidence>
<dbReference type="KEGG" id="phb:HYN04_12905"/>
<keyword evidence="4 8" id="KW-0521">NADP</keyword>
<evidence type="ECO:0000259" key="9">
    <source>
        <dbReference type="Pfam" id="PF01488"/>
    </source>
</evidence>
<feature type="domain" description="SDH C-terminal" evidence="11">
    <location>
        <begin position="245"/>
        <end position="268"/>
    </location>
</feature>
<dbReference type="CDD" id="cd01065">
    <property type="entry name" value="NAD_bind_Shikimate_DH"/>
    <property type="match status" value="1"/>
</dbReference>
<dbReference type="Pfam" id="PF08501">
    <property type="entry name" value="Shikimate_dh_N"/>
    <property type="match status" value="1"/>
</dbReference>
<name>A0A2Z3I4W2_9CAUL</name>
<feature type="binding site" evidence="8">
    <location>
        <position position="108"/>
    </location>
    <ligand>
        <name>shikimate</name>
        <dbReference type="ChEBI" id="CHEBI:36208"/>
    </ligand>
</feature>
<dbReference type="GO" id="GO:0004764">
    <property type="term" value="F:shikimate 3-dehydrogenase (NADP+) activity"/>
    <property type="evidence" value="ECO:0007669"/>
    <property type="project" value="UniProtKB-UniRule"/>
</dbReference>
<keyword evidence="6 8" id="KW-0057">Aromatic amino acid biosynthesis</keyword>
<feature type="active site" description="Proton acceptor" evidence="8">
    <location>
        <position position="71"/>
    </location>
</feature>
<dbReference type="AlphaFoldDB" id="A0A2Z3I4W2"/>
<keyword evidence="3 8" id="KW-0028">Amino-acid biosynthesis</keyword>
<feature type="binding site" evidence="8">
    <location>
        <position position="67"/>
    </location>
    <ligand>
        <name>shikimate</name>
        <dbReference type="ChEBI" id="CHEBI:36208"/>
    </ligand>
</feature>
<dbReference type="Pfam" id="PF01488">
    <property type="entry name" value="Shikimate_DH"/>
    <property type="match status" value="1"/>
</dbReference>
<keyword evidence="5 8" id="KW-0560">Oxidoreductase</keyword>